<dbReference type="Pfam" id="PF08352">
    <property type="entry name" value="oligo_HPY"/>
    <property type="match status" value="1"/>
</dbReference>
<dbReference type="GO" id="GO:0005886">
    <property type="term" value="C:plasma membrane"/>
    <property type="evidence" value="ECO:0007669"/>
    <property type="project" value="UniProtKB-SubCell"/>
</dbReference>
<sequence length="325" mass="35604">MTLLEIEKLDVRFHTRRGTAWAVRGVSLSVNEGEAVGLIGESGSGKSVTAQAVMGLVHSPGRIHGGEIRWNGDDLLAAPSVRDHLRGHELAMIFQDPMTSLNPLLPVGVQLAEGMRRHLGYDRGKARARSLELMTLVGINEPERRLKQYPYEFSGGMRQRVMIAMALACSPRLLIADEPTTALDVTIQAQVLDLLEDLKKRLNLSILLISHDLGVVAGLCGRMAVMYAGQIVEEGPTDLLFGRPAHPYTAGLLRATPSIDGGQDRLLSIEGAPPDLLEPPPGCAFAARCPLADDRCRREAPPMQKDDDRRMACWRPFEPAWEMVP</sequence>
<evidence type="ECO:0000256" key="2">
    <source>
        <dbReference type="ARBA" id="ARBA00005417"/>
    </source>
</evidence>
<evidence type="ECO:0000256" key="12">
    <source>
        <dbReference type="ARBA" id="ARBA00044143"/>
    </source>
</evidence>
<dbReference type="RefSeq" id="WP_101253493.1">
    <property type="nucleotide sequence ID" value="NZ_PIUM01000047.1"/>
</dbReference>
<evidence type="ECO:0000256" key="6">
    <source>
        <dbReference type="ARBA" id="ARBA00022840"/>
    </source>
</evidence>
<dbReference type="GO" id="GO:0015413">
    <property type="term" value="F:ABC-type nickel transporter activity"/>
    <property type="evidence" value="ECO:0007669"/>
    <property type="project" value="UniProtKB-EC"/>
</dbReference>
<dbReference type="PROSITE" id="PS50893">
    <property type="entry name" value="ABC_TRANSPORTER_2"/>
    <property type="match status" value="1"/>
</dbReference>
<dbReference type="AlphaFoldDB" id="A0A2N3PMR4"/>
<dbReference type="InterPro" id="IPR013563">
    <property type="entry name" value="Oligopep_ABC_C"/>
</dbReference>
<comment type="similarity">
    <text evidence="2">Belongs to the ABC transporter superfamily.</text>
</comment>
<dbReference type="InterPro" id="IPR003439">
    <property type="entry name" value="ABC_transporter-like_ATP-bd"/>
</dbReference>
<dbReference type="GO" id="GO:0016887">
    <property type="term" value="F:ATP hydrolysis activity"/>
    <property type="evidence" value="ECO:0007669"/>
    <property type="project" value="InterPro"/>
</dbReference>
<dbReference type="SUPFAM" id="SSF52540">
    <property type="entry name" value="P-loop containing nucleoside triphosphate hydrolases"/>
    <property type="match status" value="1"/>
</dbReference>
<dbReference type="InterPro" id="IPR017871">
    <property type="entry name" value="ABC_transporter-like_CS"/>
</dbReference>
<dbReference type="Gene3D" id="3.40.50.300">
    <property type="entry name" value="P-loop containing nucleotide triphosphate hydrolases"/>
    <property type="match status" value="1"/>
</dbReference>
<comment type="catalytic activity">
    <reaction evidence="13">
        <text>Ni(2+)(out) + ATP + H2O = Ni(2+)(in) + ADP + phosphate + H(+)</text>
        <dbReference type="Rhea" id="RHEA:15557"/>
        <dbReference type="ChEBI" id="CHEBI:15377"/>
        <dbReference type="ChEBI" id="CHEBI:15378"/>
        <dbReference type="ChEBI" id="CHEBI:30616"/>
        <dbReference type="ChEBI" id="CHEBI:43474"/>
        <dbReference type="ChEBI" id="CHEBI:49786"/>
        <dbReference type="ChEBI" id="CHEBI:456216"/>
        <dbReference type="EC" id="7.2.2.11"/>
    </reaction>
    <physiologicalReaction direction="left-to-right" evidence="13">
        <dbReference type="Rhea" id="RHEA:15558"/>
    </physiologicalReaction>
</comment>
<keyword evidence="8" id="KW-0406">Ion transport</keyword>
<dbReference type="Proteomes" id="UP000233293">
    <property type="component" value="Unassembled WGS sequence"/>
</dbReference>
<keyword evidence="3" id="KW-0813">Transport</keyword>
<dbReference type="InterPro" id="IPR027417">
    <property type="entry name" value="P-loop_NTPase"/>
</dbReference>
<comment type="subunit">
    <text evidence="10">The complex is composed of two ATP-binding proteins (NikD and NikE), two transmembrane proteins (NikB and NikC) and a solute-binding protein (NikA).</text>
</comment>
<dbReference type="Pfam" id="PF00005">
    <property type="entry name" value="ABC_tran"/>
    <property type="match status" value="1"/>
</dbReference>
<gene>
    <name evidence="15" type="primary">oppD</name>
    <name evidence="15" type="ORF">CWS72_25555</name>
</gene>
<evidence type="ECO:0000256" key="7">
    <source>
        <dbReference type="ARBA" id="ARBA00022967"/>
    </source>
</evidence>
<dbReference type="PROSITE" id="PS00211">
    <property type="entry name" value="ABC_TRANSPORTER_1"/>
    <property type="match status" value="1"/>
</dbReference>
<dbReference type="CDD" id="cd03257">
    <property type="entry name" value="ABC_NikE_OppD_transporters"/>
    <property type="match status" value="1"/>
</dbReference>
<evidence type="ECO:0000256" key="8">
    <source>
        <dbReference type="ARBA" id="ARBA00023065"/>
    </source>
</evidence>
<keyword evidence="16" id="KW-1185">Reference proteome</keyword>
<evidence type="ECO:0000256" key="10">
    <source>
        <dbReference type="ARBA" id="ARBA00038669"/>
    </source>
</evidence>
<evidence type="ECO:0000313" key="16">
    <source>
        <dbReference type="Proteomes" id="UP000233293"/>
    </source>
</evidence>
<dbReference type="GO" id="GO:0005524">
    <property type="term" value="F:ATP binding"/>
    <property type="evidence" value="ECO:0007669"/>
    <property type="project" value="UniProtKB-KW"/>
</dbReference>
<keyword evidence="4" id="KW-1003">Cell membrane</keyword>
<evidence type="ECO:0000256" key="9">
    <source>
        <dbReference type="ARBA" id="ARBA00023136"/>
    </source>
</evidence>
<dbReference type="EMBL" id="PIUM01000047">
    <property type="protein sequence ID" value="PKU21692.1"/>
    <property type="molecule type" value="Genomic_DNA"/>
</dbReference>
<evidence type="ECO:0000256" key="1">
    <source>
        <dbReference type="ARBA" id="ARBA00004417"/>
    </source>
</evidence>
<accession>A0A2N3PMR4</accession>
<dbReference type="SMART" id="SM00382">
    <property type="entry name" value="AAA"/>
    <property type="match status" value="1"/>
</dbReference>
<proteinExistence type="inferred from homology"/>
<name>A0A2N3PMR4_9PROT</name>
<evidence type="ECO:0000256" key="4">
    <source>
        <dbReference type="ARBA" id="ARBA00022475"/>
    </source>
</evidence>
<dbReference type="OrthoDB" id="37801at2"/>
<evidence type="ECO:0000313" key="15">
    <source>
        <dbReference type="EMBL" id="PKU21692.1"/>
    </source>
</evidence>
<dbReference type="PANTHER" id="PTHR43297">
    <property type="entry name" value="OLIGOPEPTIDE TRANSPORT ATP-BINDING PROTEIN APPD"/>
    <property type="match status" value="1"/>
</dbReference>
<keyword evidence="7" id="KW-1278">Translocase</keyword>
<dbReference type="InterPro" id="IPR003593">
    <property type="entry name" value="AAA+_ATPase"/>
</dbReference>
<dbReference type="PANTHER" id="PTHR43297:SF13">
    <property type="entry name" value="NICKEL ABC TRANSPORTER, ATP-BINDING PROTEIN"/>
    <property type="match status" value="1"/>
</dbReference>
<evidence type="ECO:0000256" key="5">
    <source>
        <dbReference type="ARBA" id="ARBA00022741"/>
    </source>
</evidence>
<feature type="domain" description="ABC transporter" evidence="14">
    <location>
        <begin position="6"/>
        <end position="253"/>
    </location>
</feature>
<comment type="caution">
    <text evidence="15">The sequence shown here is derived from an EMBL/GenBank/DDBJ whole genome shotgun (WGS) entry which is preliminary data.</text>
</comment>
<comment type="subcellular location">
    <subcellularLocation>
        <location evidence="1">Cell inner membrane</location>
        <topology evidence="1">Peripheral membrane protein</topology>
    </subcellularLocation>
</comment>
<evidence type="ECO:0000256" key="13">
    <source>
        <dbReference type="ARBA" id="ARBA00048610"/>
    </source>
</evidence>
<keyword evidence="9" id="KW-0472">Membrane</keyword>
<protein>
    <recommendedName>
        <fullName evidence="12">Nickel import system ATP-binding protein NikD</fullName>
        <ecNumber evidence="11">7.2.2.11</ecNumber>
    </recommendedName>
</protein>
<keyword evidence="6 15" id="KW-0067">ATP-binding</keyword>
<evidence type="ECO:0000256" key="11">
    <source>
        <dbReference type="ARBA" id="ARBA00039098"/>
    </source>
</evidence>
<evidence type="ECO:0000259" key="14">
    <source>
        <dbReference type="PROSITE" id="PS50893"/>
    </source>
</evidence>
<dbReference type="FunFam" id="3.40.50.300:FF:000016">
    <property type="entry name" value="Oligopeptide ABC transporter ATP-binding component"/>
    <property type="match status" value="1"/>
</dbReference>
<dbReference type="EC" id="7.2.2.11" evidence="11"/>
<dbReference type="GO" id="GO:0015833">
    <property type="term" value="P:peptide transport"/>
    <property type="evidence" value="ECO:0007669"/>
    <property type="project" value="InterPro"/>
</dbReference>
<evidence type="ECO:0000256" key="3">
    <source>
        <dbReference type="ARBA" id="ARBA00022448"/>
    </source>
</evidence>
<dbReference type="InterPro" id="IPR050388">
    <property type="entry name" value="ABC_Ni/Peptide_Import"/>
</dbReference>
<organism evidence="15 16">
    <name type="scientific">Telmatospirillum siberiense</name>
    <dbReference type="NCBI Taxonomy" id="382514"/>
    <lineage>
        <taxon>Bacteria</taxon>
        <taxon>Pseudomonadati</taxon>
        <taxon>Pseudomonadota</taxon>
        <taxon>Alphaproteobacteria</taxon>
        <taxon>Rhodospirillales</taxon>
        <taxon>Rhodospirillaceae</taxon>
        <taxon>Telmatospirillum</taxon>
    </lineage>
</organism>
<keyword evidence="5" id="KW-0547">Nucleotide-binding</keyword>
<reference evidence="16" key="1">
    <citation type="submission" date="2017-12" db="EMBL/GenBank/DDBJ databases">
        <title>Draft genome sequence of Telmatospirillum siberiense 26-4b1T, an acidotolerant peatland alphaproteobacterium potentially involved in sulfur cycling.</title>
        <authorList>
            <person name="Hausmann B."/>
            <person name="Pjevac P."/>
            <person name="Schreck K."/>
            <person name="Herbold C.W."/>
            <person name="Daims H."/>
            <person name="Wagner M."/>
            <person name="Pester M."/>
            <person name="Loy A."/>
        </authorList>
    </citation>
    <scope>NUCLEOTIDE SEQUENCE [LARGE SCALE GENOMIC DNA]</scope>
    <source>
        <strain evidence="16">26-4b1</strain>
    </source>
</reference>
<dbReference type="NCBIfam" id="TIGR01727">
    <property type="entry name" value="oligo_HPY"/>
    <property type="match status" value="1"/>
</dbReference>